<keyword evidence="2" id="KW-1185">Reference proteome</keyword>
<name>A0A1I0Q063_9BACT</name>
<accession>A0A1I0Q063</accession>
<dbReference type="EMBL" id="FOIQ01000005">
    <property type="protein sequence ID" value="SEW20230.1"/>
    <property type="molecule type" value="Genomic_DNA"/>
</dbReference>
<organism evidence="1 2">
    <name type="scientific">Prevotella aff. ruminicola Tc2-24</name>
    <dbReference type="NCBI Taxonomy" id="81582"/>
    <lineage>
        <taxon>Bacteria</taxon>
        <taxon>Pseudomonadati</taxon>
        <taxon>Bacteroidota</taxon>
        <taxon>Bacteroidia</taxon>
        <taxon>Bacteroidales</taxon>
        <taxon>Prevotellaceae</taxon>
        <taxon>Prevotella</taxon>
    </lineage>
</organism>
<dbReference type="AlphaFoldDB" id="A0A1I0Q063"/>
<proteinExistence type="predicted"/>
<protein>
    <submittedName>
        <fullName evidence="1">Uncharacterized protein</fullName>
    </submittedName>
</protein>
<gene>
    <name evidence="1" type="ORF">SAMN04487850_2104</name>
</gene>
<evidence type="ECO:0000313" key="1">
    <source>
        <dbReference type="EMBL" id="SEW20230.1"/>
    </source>
</evidence>
<dbReference type="Proteomes" id="UP000199373">
    <property type="component" value="Unassembled WGS sequence"/>
</dbReference>
<reference evidence="1 2" key="1">
    <citation type="submission" date="2016-10" db="EMBL/GenBank/DDBJ databases">
        <authorList>
            <person name="de Groot N.N."/>
        </authorList>
    </citation>
    <scope>NUCLEOTIDE SEQUENCE [LARGE SCALE GENOMIC DNA]</scope>
    <source>
        <strain evidence="1 2">TC2-24</strain>
    </source>
</reference>
<evidence type="ECO:0000313" key="2">
    <source>
        <dbReference type="Proteomes" id="UP000199373"/>
    </source>
</evidence>
<sequence length="49" mass="6416">MVYIYKHKYREIRHLKNVKAESDRRKSLKFSHFWRFTDKRWKDIKIREF</sequence>